<gene>
    <name evidence="1" type="ORF">NDU88_012545</name>
</gene>
<dbReference type="Proteomes" id="UP001066276">
    <property type="component" value="Chromosome 6"/>
</dbReference>
<evidence type="ECO:0000313" key="1">
    <source>
        <dbReference type="EMBL" id="KAJ1146267.1"/>
    </source>
</evidence>
<reference evidence="1" key="1">
    <citation type="journal article" date="2022" name="bioRxiv">
        <title>Sequencing and chromosome-scale assembly of the giantPleurodeles waltlgenome.</title>
        <authorList>
            <person name="Brown T."/>
            <person name="Elewa A."/>
            <person name="Iarovenko S."/>
            <person name="Subramanian E."/>
            <person name="Araus A.J."/>
            <person name="Petzold A."/>
            <person name="Susuki M."/>
            <person name="Suzuki K.-i.T."/>
            <person name="Hayashi T."/>
            <person name="Toyoda A."/>
            <person name="Oliveira C."/>
            <person name="Osipova E."/>
            <person name="Leigh N.D."/>
            <person name="Simon A."/>
            <person name="Yun M.H."/>
        </authorList>
    </citation>
    <scope>NUCLEOTIDE SEQUENCE</scope>
    <source>
        <strain evidence="1">20211129_DDA</strain>
        <tissue evidence="1">Liver</tissue>
    </source>
</reference>
<proteinExistence type="predicted"/>
<dbReference type="EMBL" id="JANPWB010000010">
    <property type="protein sequence ID" value="KAJ1146267.1"/>
    <property type="molecule type" value="Genomic_DNA"/>
</dbReference>
<dbReference type="AlphaFoldDB" id="A0AAV7R3J9"/>
<comment type="caution">
    <text evidence="1">The sequence shown here is derived from an EMBL/GenBank/DDBJ whole genome shotgun (WGS) entry which is preliminary data.</text>
</comment>
<organism evidence="1 2">
    <name type="scientific">Pleurodeles waltl</name>
    <name type="common">Iberian ribbed newt</name>
    <dbReference type="NCBI Taxonomy" id="8319"/>
    <lineage>
        <taxon>Eukaryota</taxon>
        <taxon>Metazoa</taxon>
        <taxon>Chordata</taxon>
        <taxon>Craniata</taxon>
        <taxon>Vertebrata</taxon>
        <taxon>Euteleostomi</taxon>
        <taxon>Amphibia</taxon>
        <taxon>Batrachia</taxon>
        <taxon>Caudata</taxon>
        <taxon>Salamandroidea</taxon>
        <taxon>Salamandridae</taxon>
        <taxon>Pleurodelinae</taxon>
        <taxon>Pleurodeles</taxon>
    </lineage>
</organism>
<protein>
    <recommendedName>
        <fullName evidence="3">Secreted protein</fullName>
    </recommendedName>
</protein>
<name>A0AAV7R3J9_PLEWA</name>
<sequence>MRARVCACFLMRRASRRLDASGSWTPYGALSPRPAGRCEVGPSPTNHTVTNVRRVDPAAVAAPCVNTARNIHYRAQGLW</sequence>
<keyword evidence="2" id="KW-1185">Reference proteome</keyword>
<evidence type="ECO:0000313" key="2">
    <source>
        <dbReference type="Proteomes" id="UP001066276"/>
    </source>
</evidence>
<accession>A0AAV7R3J9</accession>
<evidence type="ECO:0008006" key="3">
    <source>
        <dbReference type="Google" id="ProtNLM"/>
    </source>
</evidence>